<comment type="caution">
    <text evidence="1">The sequence shown here is derived from an EMBL/GenBank/DDBJ whole genome shotgun (WGS) entry which is preliminary data.</text>
</comment>
<proteinExistence type="predicted"/>
<gene>
    <name evidence="1" type="ORF">C7R92_27140</name>
</gene>
<dbReference type="RefSeq" id="WP_106836297.1">
    <property type="nucleotide sequence ID" value="NZ_JARMEW010000044.1"/>
</dbReference>
<dbReference type="EMBL" id="PXZO01000060">
    <property type="protein sequence ID" value="PSK04216.1"/>
    <property type="molecule type" value="Genomic_DNA"/>
</dbReference>
<evidence type="ECO:0000313" key="1">
    <source>
        <dbReference type="EMBL" id="PSK04216.1"/>
    </source>
</evidence>
<dbReference type="Proteomes" id="UP000241645">
    <property type="component" value="Unassembled WGS sequence"/>
</dbReference>
<organism evidence="1 2">
    <name type="scientific">Brevibacillus porteri</name>
    <dbReference type="NCBI Taxonomy" id="2126350"/>
    <lineage>
        <taxon>Bacteria</taxon>
        <taxon>Bacillati</taxon>
        <taxon>Bacillota</taxon>
        <taxon>Bacilli</taxon>
        <taxon>Bacillales</taxon>
        <taxon>Paenibacillaceae</taxon>
        <taxon>Brevibacillus</taxon>
    </lineage>
</organism>
<evidence type="ECO:0000313" key="2">
    <source>
        <dbReference type="Proteomes" id="UP000241645"/>
    </source>
</evidence>
<name>A0ABX5FIU2_9BACL</name>
<accession>A0ABX5FIU2</accession>
<sequence length="102" mass="11407">MKKFHVISDFINKDTDELVKAGDVIEADDDRAEQLREKQVIGKEVQEQQEDDADLDGLKKLAGGYYELPNGDKVRGKDNAIEALKKLNANTTEADQKTDGEQ</sequence>
<reference evidence="1 2" key="1">
    <citation type="submission" date="2018-03" db="EMBL/GenBank/DDBJ databases">
        <title>Brevisbacillus phylogenomics.</title>
        <authorList>
            <person name="Dunlap C."/>
        </authorList>
    </citation>
    <scope>NUCLEOTIDE SEQUENCE [LARGE SCALE GENOMIC DNA]</scope>
    <source>
        <strain evidence="1 2">NRRL B-41110</strain>
    </source>
</reference>
<dbReference type="GeneID" id="95753760"/>
<protein>
    <submittedName>
        <fullName evidence="1">Uncharacterized protein</fullName>
    </submittedName>
</protein>
<keyword evidence="2" id="KW-1185">Reference proteome</keyword>